<evidence type="ECO:0000259" key="2">
    <source>
        <dbReference type="Pfam" id="PF04168"/>
    </source>
</evidence>
<evidence type="ECO:0000313" key="4">
    <source>
        <dbReference type="EMBL" id="GJD43468.1"/>
    </source>
</evidence>
<dbReference type="Pfam" id="PF04168">
    <property type="entry name" value="Alpha-E"/>
    <property type="match status" value="1"/>
</dbReference>
<feature type="domain" description="Circularly permuted ATP-grasp type 2" evidence="3">
    <location>
        <begin position="107"/>
        <end position="488"/>
    </location>
</feature>
<name>A0ABQ4QE67_9HYPH</name>
<dbReference type="PANTHER" id="PTHR34595">
    <property type="entry name" value="BLR5612 PROTEIN"/>
    <property type="match status" value="1"/>
</dbReference>
<protein>
    <recommendedName>
        <fullName evidence="6">DUF403 domain-containing protein</fullName>
    </recommendedName>
</protein>
<dbReference type="Proteomes" id="UP001055117">
    <property type="component" value="Unassembled WGS sequence"/>
</dbReference>
<feature type="compositionally biased region" description="Basic and acidic residues" evidence="1">
    <location>
        <begin position="25"/>
        <end position="52"/>
    </location>
</feature>
<dbReference type="Pfam" id="PF14403">
    <property type="entry name" value="CP_ATPgrasp_2"/>
    <property type="match status" value="1"/>
</dbReference>
<accession>A0ABQ4QE67</accession>
<organism evidence="4 5">
    <name type="scientific">Methylobacterium cerastii</name>
    <dbReference type="NCBI Taxonomy" id="932741"/>
    <lineage>
        <taxon>Bacteria</taxon>
        <taxon>Pseudomonadati</taxon>
        <taxon>Pseudomonadota</taxon>
        <taxon>Alphaproteobacteria</taxon>
        <taxon>Hyphomicrobiales</taxon>
        <taxon>Methylobacteriaceae</taxon>
        <taxon>Methylobacterium</taxon>
    </lineage>
</organism>
<dbReference type="Gene3D" id="3.30.1490.270">
    <property type="match status" value="1"/>
</dbReference>
<dbReference type="Gene3D" id="3.40.50.11290">
    <property type="match status" value="1"/>
</dbReference>
<comment type="caution">
    <text evidence="4">The sequence shown here is derived from an EMBL/GenBank/DDBJ whole genome shotgun (WGS) entry which is preliminary data.</text>
</comment>
<feature type="domain" description="DUF403" evidence="2">
    <location>
        <begin position="535"/>
        <end position="836"/>
    </location>
</feature>
<dbReference type="InterPro" id="IPR025841">
    <property type="entry name" value="CP_ATPgrasp_2"/>
</dbReference>
<evidence type="ECO:0008006" key="6">
    <source>
        <dbReference type="Google" id="ProtNLM"/>
    </source>
</evidence>
<evidence type="ECO:0000259" key="3">
    <source>
        <dbReference type="Pfam" id="PF14403"/>
    </source>
</evidence>
<dbReference type="PANTHER" id="PTHR34595:SF2">
    <property type="entry name" value="BLR2978 PROTEIN"/>
    <property type="match status" value="1"/>
</dbReference>
<feature type="region of interest" description="Disordered" evidence="1">
    <location>
        <begin position="1"/>
        <end position="52"/>
    </location>
</feature>
<reference evidence="4 5" key="1">
    <citation type="journal article" date="2021" name="Front. Microbiol.">
        <title>Comprehensive Comparative Genomics and Phenotyping of Methylobacterium Species.</title>
        <authorList>
            <person name="Alessa O."/>
            <person name="Ogura Y."/>
            <person name="Fujitani Y."/>
            <person name="Takami H."/>
            <person name="Hayashi T."/>
            <person name="Sahin N."/>
            <person name="Tani A."/>
        </authorList>
    </citation>
    <scope>NUCLEOTIDE SEQUENCE [LARGE SCALE GENOMIC DNA]</scope>
    <source>
        <strain evidence="4 5">DSM 23679</strain>
    </source>
</reference>
<evidence type="ECO:0000256" key="1">
    <source>
        <dbReference type="SAM" id="MobiDB-lite"/>
    </source>
</evidence>
<evidence type="ECO:0000313" key="5">
    <source>
        <dbReference type="Proteomes" id="UP001055117"/>
    </source>
</evidence>
<proteinExistence type="predicted"/>
<sequence>MSSTLGAAQVTAGYQAATGPDAADEPDRLARWTDGYRPEPGRPDEYRDADGRPRGAWPRLLERLARLSEPEIMARFVSAERHIRDTGISFRIYGDQREHAWPLGSLPLVIEAAEWRSLSAGLIQRAELMEAVLADVYGPGRLVADGLLPAAVVAGSPEFLRPLQGVSPPGGRWLKLYAADIGRGPDGAWRVLADRTQAPSGLGYALENRMVLGRTFPDVLESLQVERFPAFFQAFREGLASGAARSDPRICLLTSGPYSSTYVEQAALARYLGLMLVEGDDLVMQDGCLHVRTVSGLKRADAVWRRIDGDFLDPLELNPASRLGIPGVIEALRNGSLVMANMPGSGVVESAALSPYLDGIAQRLLGEGLKLKSPPAWWCGDPAGLAHVRDNLDAMTLRPAATPQRGAGRDAILGPQALAAERERVLAAFRDRPFDFVGQDLGPLSTMPAWERTDRGLHLVPRPFALRVFAARTPDGWRVMPGGFCRVSERENVDPIEMRLGIRSADVWILSENPVDVRHLGQQATPRVRRISGHLPSRAADSLFWFGRYVERAEAVIRLTLAHLRSVGDAVVTDISGDTEAPTALRIRALLEEWGATRSADMPTAALAQEALVGREVHGSARAHVISARTNAATLRARLSGEAWRVLADLIDLLSLDAARAFTESQLLGRAERALSHIAALSGLTHENMNRAAGWHFVDLGRRIERAINTSAFTLAFAHDEAGADCLGVLLSLTDSQVTYGARYMQGVALDPVRDMVLLDPYNPRSVAFQAEAIGRHLAELPALSADGIPEPHCRLAARIVAALRSGEAADFDVVGLTRIEDDLERLADTIAGRYFPNGPHALRPEKLAGLA</sequence>
<keyword evidence="5" id="KW-1185">Reference proteome</keyword>
<dbReference type="InterPro" id="IPR007296">
    <property type="entry name" value="DUF403"/>
</dbReference>
<gene>
    <name evidence="4" type="ORF">AFCDBAGC_1320</name>
</gene>
<dbReference type="SUPFAM" id="SSF56059">
    <property type="entry name" value="Glutathione synthetase ATP-binding domain-like"/>
    <property type="match status" value="1"/>
</dbReference>
<dbReference type="EMBL" id="BPQG01000016">
    <property type="protein sequence ID" value="GJD43468.1"/>
    <property type="molecule type" value="Genomic_DNA"/>
</dbReference>
<dbReference type="RefSeq" id="WP_147751514.1">
    <property type="nucleotide sequence ID" value="NZ_BPQG01000016.1"/>
</dbReference>
<dbReference type="InterPro" id="IPR051680">
    <property type="entry name" value="ATP-dep_Glu-Cys_Ligase-2"/>
</dbReference>